<feature type="non-terminal residue" evidence="2">
    <location>
        <position position="100"/>
    </location>
</feature>
<protein>
    <submittedName>
        <fullName evidence="2">Uncharacterized protein</fullName>
    </submittedName>
</protein>
<comment type="caution">
    <text evidence="2">The sequence shown here is derived from an EMBL/GenBank/DDBJ whole genome shotgun (WGS) entry which is preliminary data.</text>
</comment>
<reference evidence="2 3" key="1">
    <citation type="journal article" date="2018" name="Nat. Biotechnol.">
        <title>A standardized bacterial taxonomy based on genome phylogeny substantially revises the tree of life.</title>
        <authorList>
            <person name="Parks D.H."/>
            <person name="Chuvochina M."/>
            <person name="Waite D.W."/>
            <person name="Rinke C."/>
            <person name="Skarshewski A."/>
            <person name="Chaumeil P.A."/>
            <person name="Hugenholtz P."/>
        </authorList>
    </citation>
    <scope>NUCLEOTIDE SEQUENCE [LARGE SCALE GENOMIC DNA]</scope>
    <source>
        <strain evidence="2">UBA8557</strain>
    </source>
</reference>
<dbReference type="AlphaFoldDB" id="A0A3B9KX00"/>
<organism evidence="2 3">
    <name type="scientific">Hyphomonas atlantica</name>
    <dbReference type="NCBI Taxonomy" id="1280948"/>
    <lineage>
        <taxon>Bacteria</taxon>
        <taxon>Pseudomonadati</taxon>
        <taxon>Pseudomonadota</taxon>
        <taxon>Alphaproteobacteria</taxon>
        <taxon>Hyphomonadales</taxon>
        <taxon>Hyphomonadaceae</taxon>
        <taxon>Hyphomonas</taxon>
    </lineage>
</organism>
<accession>A0A3B9KX00</accession>
<evidence type="ECO:0000256" key="1">
    <source>
        <dbReference type="SAM" id="Phobius"/>
    </source>
</evidence>
<keyword evidence="1" id="KW-0812">Transmembrane</keyword>
<evidence type="ECO:0000313" key="2">
    <source>
        <dbReference type="EMBL" id="HAE93147.1"/>
    </source>
</evidence>
<sequence>MGAEGVTARDRFPLHLFDNLAEPKPDPRLAENAAEAFPARFLGMSAKTGMATDQAKLLRHLLAVSGVCGLVAPGWLLSIFGAVGIGVFALMILYRLGLVL</sequence>
<name>A0A3B9KX00_9PROT</name>
<gene>
    <name evidence="2" type="ORF">DCG65_01210</name>
</gene>
<proteinExistence type="predicted"/>
<keyword evidence="1" id="KW-0472">Membrane</keyword>
<feature type="transmembrane region" description="Helical" evidence="1">
    <location>
        <begin position="61"/>
        <end position="94"/>
    </location>
</feature>
<keyword evidence="1" id="KW-1133">Transmembrane helix</keyword>
<dbReference type="Proteomes" id="UP000259173">
    <property type="component" value="Unassembled WGS sequence"/>
</dbReference>
<dbReference type="EMBL" id="DMBR01000034">
    <property type="protein sequence ID" value="HAE93147.1"/>
    <property type="molecule type" value="Genomic_DNA"/>
</dbReference>
<evidence type="ECO:0000313" key="3">
    <source>
        <dbReference type="Proteomes" id="UP000259173"/>
    </source>
</evidence>